<dbReference type="PANTHER" id="PTHR43479:SF11">
    <property type="entry name" value="ACREF_ENVCD OPERON REPRESSOR-RELATED"/>
    <property type="match status" value="1"/>
</dbReference>
<dbReference type="SUPFAM" id="SSF46689">
    <property type="entry name" value="Homeodomain-like"/>
    <property type="match status" value="1"/>
</dbReference>
<reference evidence="4 5" key="1">
    <citation type="submission" date="2014-12" db="EMBL/GenBank/DDBJ databases">
        <title>Draft genome sequences of 29 type strains of Enterococci.</title>
        <authorList>
            <person name="Zhong Z."/>
            <person name="Sun Z."/>
            <person name="Liu W."/>
            <person name="Zhang W."/>
            <person name="Zhang H."/>
        </authorList>
    </citation>
    <scope>NUCLEOTIDE SEQUENCE [LARGE SCALE GENOMIC DNA]</scope>
    <source>
        <strain evidence="4 5">DSM 22802</strain>
    </source>
</reference>
<evidence type="ECO:0000259" key="3">
    <source>
        <dbReference type="PROSITE" id="PS50977"/>
    </source>
</evidence>
<dbReference type="PRINTS" id="PR00455">
    <property type="entry name" value="HTHTETR"/>
</dbReference>
<name>A0A1L8SU04_9ENTE</name>
<dbReference type="InterPro" id="IPR050624">
    <property type="entry name" value="HTH-type_Tx_Regulator"/>
</dbReference>
<dbReference type="PROSITE" id="PS50977">
    <property type="entry name" value="HTH_TETR_2"/>
    <property type="match status" value="1"/>
</dbReference>
<accession>A0A1L8SU04</accession>
<keyword evidence="5" id="KW-1185">Reference proteome</keyword>
<dbReference type="Gene3D" id="1.10.10.60">
    <property type="entry name" value="Homeodomain-like"/>
    <property type="match status" value="1"/>
</dbReference>
<dbReference type="PANTHER" id="PTHR43479">
    <property type="entry name" value="ACREF/ENVCD OPERON REPRESSOR-RELATED"/>
    <property type="match status" value="1"/>
</dbReference>
<dbReference type="Gene3D" id="1.10.357.10">
    <property type="entry name" value="Tetracycline Repressor, domain 2"/>
    <property type="match status" value="1"/>
</dbReference>
<dbReference type="GO" id="GO:0003677">
    <property type="term" value="F:DNA binding"/>
    <property type="evidence" value="ECO:0007669"/>
    <property type="project" value="UniProtKB-UniRule"/>
</dbReference>
<gene>
    <name evidence="4" type="ORF">RV00_GL002726</name>
</gene>
<dbReference type="Proteomes" id="UP000183700">
    <property type="component" value="Unassembled WGS sequence"/>
</dbReference>
<dbReference type="InterPro" id="IPR001647">
    <property type="entry name" value="HTH_TetR"/>
</dbReference>
<feature type="DNA-binding region" description="H-T-H motif" evidence="2">
    <location>
        <begin position="22"/>
        <end position="41"/>
    </location>
</feature>
<dbReference type="InterPro" id="IPR009057">
    <property type="entry name" value="Homeodomain-like_sf"/>
</dbReference>
<evidence type="ECO:0000256" key="2">
    <source>
        <dbReference type="PROSITE-ProRule" id="PRU00335"/>
    </source>
</evidence>
<dbReference type="EMBL" id="JXKM01000006">
    <property type="protein sequence ID" value="OJG35541.1"/>
    <property type="molecule type" value="Genomic_DNA"/>
</dbReference>
<organism evidence="4 5">
    <name type="scientific">Enterococcus devriesei</name>
    <dbReference type="NCBI Taxonomy" id="319970"/>
    <lineage>
        <taxon>Bacteria</taxon>
        <taxon>Bacillati</taxon>
        <taxon>Bacillota</taxon>
        <taxon>Bacilli</taxon>
        <taxon>Lactobacillales</taxon>
        <taxon>Enterococcaceae</taxon>
        <taxon>Enterococcus</taxon>
    </lineage>
</organism>
<dbReference type="OrthoDB" id="9814200at2"/>
<dbReference type="Pfam" id="PF00440">
    <property type="entry name" value="TetR_N"/>
    <property type="match status" value="1"/>
</dbReference>
<keyword evidence="1 2" id="KW-0238">DNA-binding</keyword>
<evidence type="ECO:0000313" key="4">
    <source>
        <dbReference type="EMBL" id="OJG35541.1"/>
    </source>
</evidence>
<dbReference type="RefSeq" id="WP_071862508.1">
    <property type="nucleotide sequence ID" value="NZ_JBHLVS010000013.1"/>
</dbReference>
<dbReference type="AlphaFoldDB" id="A0A1L8SU04"/>
<protein>
    <recommendedName>
        <fullName evidence="3">HTH tetR-type domain-containing protein</fullName>
    </recommendedName>
</protein>
<comment type="caution">
    <text evidence="4">The sequence shown here is derived from an EMBL/GenBank/DDBJ whole genome shotgun (WGS) entry which is preliminary data.</text>
</comment>
<proteinExistence type="predicted"/>
<sequence length="180" mass="21389">MYEEILDTAEELFMKQGYNDTSTRQIANILNITQPNIYYHFKNKEEIYYQVMQRLAKEVGENLNQIAADETRDFDEKLLQMAFYLQKRHPFSLFMMMHDLQHTLQPEIANKLFGLWENSYKQPFLGLFTQEQRIRATVEPDFAVRQLFILISANLDLPEAIKVASLKKTMELFFYGILEK</sequence>
<dbReference type="STRING" id="319970.RV00_GL002726"/>
<evidence type="ECO:0000256" key="1">
    <source>
        <dbReference type="ARBA" id="ARBA00023125"/>
    </source>
</evidence>
<evidence type="ECO:0000313" key="5">
    <source>
        <dbReference type="Proteomes" id="UP000183700"/>
    </source>
</evidence>
<dbReference type="PROSITE" id="PS01081">
    <property type="entry name" value="HTH_TETR_1"/>
    <property type="match status" value="1"/>
</dbReference>
<dbReference type="InterPro" id="IPR023772">
    <property type="entry name" value="DNA-bd_HTH_TetR-type_CS"/>
</dbReference>
<feature type="domain" description="HTH tetR-type" evidence="3">
    <location>
        <begin position="1"/>
        <end position="59"/>
    </location>
</feature>